<dbReference type="PROSITE" id="PS00588">
    <property type="entry name" value="FLAGELLA_BB_ROD"/>
    <property type="match status" value="1"/>
</dbReference>
<evidence type="ECO:0000256" key="1">
    <source>
        <dbReference type="ARBA" id="ARBA00004117"/>
    </source>
</evidence>
<keyword evidence="8" id="KW-0966">Cell projection</keyword>
<evidence type="ECO:0000256" key="2">
    <source>
        <dbReference type="ARBA" id="ARBA00009677"/>
    </source>
</evidence>
<dbReference type="InterPro" id="IPR001444">
    <property type="entry name" value="Flag_bb_rod_N"/>
</dbReference>
<feature type="domain" description="Flagellar basal-body/hook protein C-terminal" evidence="6">
    <location>
        <begin position="460"/>
        <end position="504"/>
    </location>
</feature>
<evidence type="ECO:0000313" key="8">
    <source>
        <dbReference type="EMBL" id="MBR0597536.1"/>
    </source>
</evidence>
<dbReference type="GO" id="GO:0009425">
    <property type="term" value="C:bacterial-type flagellum basal body"/>
    <property type="evidence" value="ECO:0007669"/>
    <property type="project" value="UniProtKB-SubCell"/>
</dbReference>
<protein>
    <recommendedName>
        <fullName evidence="4">Flagellar hook protein FlgE</fullName>
    </recommendedName>
</protein>
<comment type="similarity">
    <text evidence="2 4">Belongs to the flagella basal body rod proteins family.</text>
</comment>
<evidence type="ECO:0000259" key="6">
    <source>
        <dbReference type="Pfam" id="PF06429"/>
    </source>
</evidence>
<dbReference type="Pfam" id="PF22692">
    <property type="entry name" value="LlgE_F_G_D1"/>
    <property type="match status" value="1"/>
</dbReference>
<dbReference type="Pfam" id="PF06429">
    <property type="entry name" value="Flg_bbr_C"/>
    <property type="match status" value="1"/>
</dbReference>
<comment type="subcellular location">
    <subcellularLocation>
        <location evidence="1 4">Bacterial flagellum basal body</location>
    </subcellularLocation>
</comment>
<dbReference type="GO" id="GO:0005829">
    <property type="term" value="C:cytosol"/>
    <property type="evidence" value="ECO:0007669"/>
    <property type="project" value="TreeGrafter"/>
</dbReference>
<dbReference type="InterPro" id="IPR053967">
    <property type="entry name" value="LlgE_F_G-like_D1"/>
</dbReference>
<reference evidence="8" key="1">
    <citation type="submission" date="2021-04" db="EMBL/GenBank/DDBJ databases">
        <title>Sinoanaerobacter chloroacetimidivorans sp. nov., an obligate anaerobic bacterium isolated from anaerobic sludge.</title>
        <authorList>
            <person name="Bao Y."/>
        </authorList>
    </citation>
    <scope>NUCLEOTIDE SEQUENCE</scope>
    <source>
        <strain evidence="8">BAD-6</strain>
    </source>
</reference>
<keyword evidence="8" id="KW-0282">Flagellum</keyword>
<dbReference type="RefSeq" id="WP_227017666.1">
    <property type="nucleotide sequence ID" value="NZ_JAGSND010000003.1"/>
</dbReference>
<keyword evidence="3 4" id="KW-0975">Bacterial flagellum</keyword>
<keyword evidence="9" id="KW-1185">Reference proteome</keyword>
<dbReference type="NCBIfam" id="TIGR03506">
    <property type="entry name" value="FlgEFG_subfam"/>
    <property type="match status" value="1"/>
</dbReference>
<reference evidence="8" key="2">
    <citation type="submission" date="2021-04" db="EMBL/GenBank/DDBJ databases">
        <authorList>
            <person name="Liu J."/>
        </authorList>
    </citation>
    <scope>NUCLEOTIDE SEQUENCE</scope>
    <source>
        <strain evidence="8">BAD-6</strain>
    </source>
</reference>
<name>A0A8J8B1D1_9FIRM</name>
<dbReference type="PANTHER" id="PTHR30435">
    <property type="entry name" value="FLAGELLAR PROTEIN"/>
    <property type="match status" value="1"/>
</dbReference>
<dbReference type="SUPFAM" id="SSF117143">
    <property type="entry name" value="Flagellar hook protein flgE"/>
    <property type="match status" value="1"/>
</dbReference>
<evidence type="ECO:0000259" key="7">
    <source>
        <dbReference type="Pfam" id="PF22692"/>
    </source>
</evidence>
<evidence type="ECO:0000256" key="3">
    <source>
        <dbReference type="ARBA" id="ARBA00023143"/>
    </source>
</evidence>
<comment type="function">
    <text evidence="4">A flexible structure which links the flagellar filament to the drive apparatus in the basal body.</text>
</comment>
<feature type="domain" description="Flagellar hook protein FlgE/F/G-like D1" evidence="7">
    <location>
        <begin position="96"/>
        <end position="186"/>
    </location>
</feature>
<dbReference type="Proteomes" id="UP000675664">
    <property type="component" value="Unassembled WGS sequence"/>
</dbReference>
<dbReference type="InterPro" id="IPR037925">
    <property type="entry name" value="FlgE/F/G-like"/>
</dbReference>
<accession>A0A8J8B1D1</accession>
<keyword evidence="8" id="KW-0969">Cilium</keyword>
<proteinExistence type="inferred from homology"/>
<gene>
    <name evidence="8" type="ORF">KCX82_06615</name>
</gene>
<dbReference type="InterPro" id="IPR020013">
    <property type="entry name" value="Flagellar_FlgE/F/G"/>
</dbReference>
<evidence type="ECO:0000313" key="9">
    <source>
        <dbReference type="Proteomes" id="UP000675664"/>
    </source>
</evidence>
<dbReference type="InterPro" id="IPR019776">
    <property type="entry name" value="Flagellar_basal_body_rod_CS"/>
</dbReference>
<dbReference type="EMBL" id="JAGSND010000003">
    <property type="protein sequence ID" value="MBR0597536.1"/>
    <property type="molecule type" value="Genomic_DNA"/>
</dbReference>
<organism evidence="8 9">
    <name type="scientific">Sinanaerobacter chloroacetimidivorans</name>
    <dbReference type="NCBI Taxonomy" id="2818044"/>
    <lineage>
        <taxon>Bacteria</taxon>
        <taxon>Bacillati</taxon>
        <taxon>Bacillota</taxon>
        <taxon>Clostridia</taxon>
        <taxon>Peptostreptococcales</taxon>
        <taxon>Anaerovoracaceae</taxon>
        <taxon>Sinanaerobacter</taxon>
    </lineage>
</organism>
<dbReference type="Pfam" id="PF00460">
    <property type="entry name" value="Flg_bb_rod"/>
    <property type="match status" value="1"/>
</dbReference>
<feature type="domain" description="Flagellar basal body rod protein N-terminal" evidence="5">
    <location>
        <begin position="5"/>
        <end position="35"/>
    </location>
</feature>
<dbReference type="AlphaFoldDB" id="A0A8J8B1D1"/>
<evidence type="ECO:0000256" key="4">
    <source>
        <dbReference type="RuleBase" id="RU362116"/>
    </source>
</evidence>
<comment type="caution">
    <text evidence="8">The sequence shown here is derived from an EMBL/GenBank/DDBJ whole genome shotgun (WGS) entry which is preliminary data.</text>
</comment>
<dbReference type="InterPro" id="IPR010930">
    <property type="entry name" value="Flg_bb/hook_C_dom"/>
</dbReference>
<sequence length="507" mass="52755">MLGSMYSAVSGLSAHQTKMNVIGNNIANVNTYGFKASRVTFSDVFYQTMNGASAPTTNGGGTNPTQLGYGAKVNSIDVLNTRAGSATTDRALDVYINGDGYLPVKNSDGVIKYTRVGVLSFDVAGNLVDSNGNMVLGFKLDDTTKNAQLNSDGTTSAQNLVPIKVDPKELDKYTGIAIGQNGEITAIKEGDTTVVPGSNTGWMNGTPTVSANSNYSGSITMSVKQTFAADNANYTGDTPITVSSNAYIGAANMSVTSDGTTYTLSYTDKDGNSQSATGTINTSTTPNTVTFTGVMDAKGGTSATVTIPVDQSATPSTAVGYNIPTDGSTYMTLGNVTVDSYDITFKTTDKAGTTVTNTTPETWVFDATTPDNNLAFGDIGFTIDSDKFKAVLDGGFSADTVIGRVGPGAGVPEKIANIAVVKFTNPDGLSQDGEGYFVATTNSGDPVATIPGNGGTGTFRSGALEMSNVDLSREFTEMIITQRGFQANTRMITVSDEMLSELVSMKR</sequence>
<dbReference type="PANTHER" id="PTHR30435:SF1">
    <property type="entry name" value="FLAGELLAR HOOK PROTEIN FLGE"/>
    <property type="match status" value="1"/>
</dbReference>
<evidence type="ECO:0000259" key="5">
    <source>
        <dbReference type="Pfam" id="PF00460"/>
    </source>
</evidence>
<dbReference type="GO" id="GO:0009424">
    <property type="term" value="C:bacterial-type flagellum hook"/>
    <property type="evidence" value="ECO:0007669"/>
    <property type="project" value="TreeGrafter"/>
</dbReference>
<dbReference type="GO" id="GO:0071978">
    <property type="term" value="P:bacterial-type flagellum-dependent swarming motility"/>
    <property type="evidence" value="ECO:0007669"/>
    <property type="project" value="TreeGrafter"/>
</dbReference>